<evidence type="ECO:0000313" key="1">
    <source>
        <dbReference type="EMBL" id="PYE44304.1"/>
    </source>
</evidence>
<sequence>MMMAQALLKQGDPTPIFMMSPVHCVSHAYSELYLKSKEGFTWVEL</sequence>
<protein>
    <submittedName>
        <fullName evidence="1">Uncharacterized protein</fullName>
    </submittedName>
</protein>
<dbReference type="AlphaFoldDB" id="A0A2V4W9I5"/>
<dbReference type="Proteomes" id="UP000247790">
    <property type="component" value="Unassembled WGS sequence"/>
</dbReference>
<accession>A0A2V4W9I5</accession>
<gene>
    <name evidence="1" type="ORF">DFQ00_12412</name>
</gene>
<name>A0A2V4W9I5_PAEBA</name>
<organism evidence="1 2">
    <name type="scientific">Paenibacillus barcinonensis</name>
    <dbReference type="NCBI Taxonomy" id="198119"/>
    <lineage>
        <taxon>Bacteria</taxon>
        <taxon>Bacillati</taxon>
        <taxon>Bacillota</taxon>
        <taxon>Bacilli</taxon>
        <taxon>Bacillales</taxon>
        <taxon>Paenibacillaceae</taxon>
        <taxon>Paenibacillus</taxon>
    </lineage>
</organism>
<proteinExistence type="predicted"/>
<comment type="caution">
    <text evidence="1">The sequence shown here is derived from an EMBL/GenBank/DDBJ whole genome shotgun (WGS) entry which is preliminary data.</text>
</comment>
<reference evidence="1 2" key="1">
    <citation type="submission" date="2018-06" db="EMBL/GenBank/DDBJ databases">
        <title>Genomic Encyclopedia of Type Strains, Phase III (KMG-III): the genomes of soil and plant-associated and newly described type strains.</title>
        <authorList>
            <person name="Whitman W."/>
        </authorList>
    </citation>
    <scope>NUCLEOTIDE SEQUENCE [LARGE SCALE GENOMIC DNA]</scope>
    <source>
        <strain evidence="1 2">CECT 7022</strain>
    </source>
</reference>
<dbReference type="EMBL" id="QJSW01000024">
    <property type="protein sequence ID" value="PYE44304.1"/>
    <property type="molecule type" value="Genomic_DNA"/>
</dbReference>
<evidence type="ECO:0000313" key="2">
    <source>
        <dbReference type="Proteomes" id="UP000247790"/>
    </source>
</evidence>